<dbReference type="GO" id="GO:0090729">
    <property type="term" value="F:toxin activity"/>
    <property type="evidence" value="ECO:0007669"/>
    <property type="project" value="UniProtKB-KW"/>
</dbReference>
<gene>
    <name evidence="7" type="primary">vapC_2</name>
    <name evidence="5" type="synonym">vapC</name>
    <name evidence="7" type="ORF">IMCC3135_33600</name>
</gene>
<evidence type="ECO:0000256" key="2">
    <source>
        <dbReference type="ARBA" id="ARBA00022722"/>
    </source>
</evidence>
<dbReference type="EC" id="3.1.-.-" evidence="5"/>
<dbReference type="KEGG" id="gai:IMCC3135_33600"/>
<dbReference type="InterPro" id="IPR002716">
    <property type="entry name" value="PIN_dom"/>
</dbReference>
<keyword evidence="4 5" id="KW-0378">Hydrolase</keyword>
<dbReference type="Proteomes" id="UP000250079">
    <property type="component" value="Chromosome"/>
</dbReference>
<keyword evidence="8" id="KW-1185">Reference proteome</keyword>
<feature type="domain" description="PIN" evidence="6">
    <location>
        <begin position="4"/>
        <end position="125"/>
    </location>
</feature>
<evidence type="ECO:0000256" key="4">
    <source>
        <dbReference type="ARBA" id="ARBA00022801"/>
    </source>
</evidence>
<dbReference type="CDD" id="cd18683">
    <property type="entry name" value="PIN_VapC-like"/>
    <property type="match status" value="1"/>
</dbReference>
<evidence type="ECO:0000256" key="1">
    <source>
        <dbReference type="ARBA" id="ARBA00022649"/>
    </source>
</evidence>
<dbReference type="InterPro" id="IPR022907">
    <property type="entry name" value="VapC_family"/>
</dbReference>
<keyword evidence="5" id="KW-0800">Toxin</keyword>
<organism evidence="7 8">
    <name type="scientific">Granulosicoccus antarcticus IMCC3135</name>
    <dbReference type="NCBI Taxonomy" id="1192854"/>
    <lineage>
        <taxon>Bacteria</taxon>
        <taxon>Pseudomonadati</taxon>
        <taxon>Pseudomonadota</taxon>
        <taxon>Gammaproteobacteria</taxon>
        <taxon>Chromatiales</taxon>
        <taxon>Granulosicoccaceae</taxon>
        <taxon>Granulosicoccus</taxon>
    </lineage>
</organism>
<comment type="cofactor">
    <cofactor evidence="5">
        <name>Mg(2+)</name>
        <dbReference type="ChEBI" id="CHEBI:18420"/>
    </cofactor>
</comment>
<evidence type="ECO:0000256" key="3">
    <source>
        <dbReference type="ARBA" id="ARBA00022723"/>
    </source>
</evidence>
<comment type="function">
    <text evidence="5">Toxic component of a toxin-antitoxin (TA) system. An RNase.</text>
</comment>
<dbReference type="AlphaFoldDB" id="A0A2Z2P2C3"/>
<dbReference type="GO" id="GO:0000287">
    <property type="term" value="F:magnesium ion binding"/>
    <property type="evidence" value="ECO:0007669"/>
    <property type="project" value="UniProtKB-UniRule"/>
</dbReference>
<dbReference type="Gene3D" id="3.40.50.1010">
    <property type="entry name" value="5'-nuclease"/>
    <property type="match status" value="1"/>
</dbReference>
<proteinExistence type="inferred from homology"/>
<evidence type="ECO:0000313" key="7">
    <source>
        <dbReference type="EMBL" id="ASJ76761.1"/>
    </source>
</evidence>
<keyword evidence="5" id="KW-0460">Magnesium</keyword>
<keyword evidence="7" id="KW-0255">Endonuclease</keyword>
<dbReference type="GO" id="GO:0016787">
    <property type="term" value="F:hydrolase activity"/>
    <property type="evidence" value="ECO:0007669"/>
    <property type="project" value="UniProtKB-KW"/>
</dbReference>
<protein>
    <recommendedName>
        <fullName evidence="5">Ribonuclease VapC</fullName>
        <shortName evidence="5">RNase VapC</shortName>
        <ecNumber evidence="5">3.1.-.-</ecNumber>
    </recommendedName>
    <alternativeName>
        <fullName evidence="5">Toxin VapC</fullName>
    </alternativeName>
</protein>
<evidence type="ECO:0000313" key="8">
    <source>
        <dbReference type="Proteomes" id="UP000250079"/>
    </source>
</evidence>
<keyword evidence="2 5" id="KW-0540">Nuclease</keyword>
<dbReference type="RefSeq" id="WP_088921498.1">
    <property type="nucleotide sequence ID" value="NZ_CP018632.1"/>
</dbReference>
<dbReference type="HAMAP" id="MF_00265">
    <property type="entry name" value="VapC_Nob1"/>
    <property type="match status" value="1"/>
</dbReference>
<evidence type="ECO:0000256" key="5">
    <source>
        <dbReference type="HAMAP-Rule" id="MF_00265"/>
    </source>
</evidence>
<sequence length="131" mass="14829">MPAIDTNVLVRYLIADDRKQFETAKQFIEEAITNEALFIPVSVSVELEWVLRSLYEVKKAMIITTFNRLLEAREIEFQEESAIEIALSLYADNNADFADCLHIASAQTQGRVPLVTLDRKASRIEGAKLLV</sequence>
<dbReference type="PANTHER" id="PTHR39664:SF2">
    <property type="entry name" value="NUCLEIC ACID-BINDING PROTEIN, CONTAINING PIN DOMAIN-RELATED"/>
    <property type="match status" value="1"/>
</dbReference>
<dbReference type="SUPFAM" id="SSF88723">
    <property type="entry name" value="PIN domain-like"/>
    <property type="match status" value="1"/>
</dbReference>
<dbReference type="InterPro" id="IPR029060">
    <property type="entry name" value="PIN-like_dom_sf"/>
</dbReference>
<comment type="similarity">
    <text evidence="5">Belongs to the PINc/VapC protein family.</text>
</comment>
<dbReference type="GO" id="GO:0004540">
    <property type="term" value="F:RNA nuclease activity"/>
    <property type="evidence" value="ECO:0007669"/>
    <property type="project" value="InterPro"/>
</dbReference>
<name>A0A2Z2P2C3_9GAMM</name>
<dbReference type="PANTHER" id="PTHR39664">
    <property type="match status" value="1"/>
</dbReference>
<feature type="binding site" evidence="5">
    <location>
        <position position="5"/>
    </location>
    <ligand>
        <name>Mg(2+)</name>
        <dbReference type="ChEBI" id="CHEBI:18420"/>
    </ligand>
</feature>
<feature type="binding site" evidence="5">
    <location>
        <position position="99"/>
    </location>
    <ligand>
        <name>Mg(2+)</name>
        <dbReference type="ChEBI" id="CHEBI:18420"/>
    </ligand>
</feature>
<dbReference type="Pfam" id="PF01850">
    <property type="entry name" value="PIN"/>
    <property type="match status" value="1"/>
</dbReference>
<keyword evidence="1 5" id="KW-1277">Toxin-antitoxin system</keyword>
<keyword evidence="3 5" id="KW-0479">Metal-binding</keyword>
<accession>A0A2Z2P2C3</accession>
<dbReference type="OrthoDB" id="32974at2"/>
<dbReference type="GO" id="GO:0004519">
    <property type="term" value="F:endonuclease activity"/>
    <property type="evidence" value="ECO:0007669"/>
    <property type="project" value="UniProtKB-KW"/>
</dbReference>
<evidence type="ECO:0000259" key="6">
    <source>
        <dbReference type="Pfam" id="PF01850"/>
    </source>
</evidence>
<reference evidence="7 8" key="1">
    <citation type="submission" date="2016-12" db="EMBL/GenBank/DDBJ databases">
        <authorList>
            <person name="Song W.-J."/>
            <person name="Kurnit D.M."/>
        </authorList>
    </citation>
    <scope>NUCLEOTIDE SEQUENCE [LARGE SCALE GENOMIC DNA]</scope>
    <source>
        <strain evidence="7 8">IMCC3135</strain>
    </source>
</reference>
<dbReference type="EMBL" id="CP018632">
    <property type="protein sequence ID" value="ASJ76761.1"/>
    <property type="molecule type" value="Genomic_DNA"/>
</dbReference>